<keyword evidence="3" id="KW-1185">Reference proteome</keyword>
<evidence type="ECO:0000256" key="1">
    <source>
        <dbReference type="SAM" id="Phobius"/>
    </source>
</evidence>
<feature type="transmembrane region" description="Helical" evidence="1">
    <location>
        <begin position="469"/>
        <end position="490"/>
    </location>
</feature>
<gene>
    <name evidence="2" type="ORF">GA0070607_3017</name>
</gene>
<evidence type="ECO:0008006" key="4">
    <source>
        <dbReference type="Google" id="ProtNLM"/>
    </source>
</evidence>
<feature type="transmembrane region" description="Helical" evidence="1">
    <location>
        <begin position="311"/>
        <end position="330"/>
    </location>
</feature>
<feature type="transmembrane region" description="Helical" evidence="1">
    <location>
        <begin position="510"/>
        <end position="536"/>
    </location>
</feature>
<feature type="transmembrane region" description="Helical" evidence="1">
    <location>
        <begin position="70"/>
        <end position="90"/>
    </location>
</feature>
<evidence type="ECO:0000313" key="3">
    <source>
        <dbReference type="Proteomes" id="UP000198243"/>
    </source>
</evidence>
<dbReference type="OrthoDB" id="4320047at2"/>
<feature type="transmembrane region" description="Helical" evidence="1">
    <location>
        <begin position="342"/>
        <end position="361"/>
    </location>
</feature>
<name>A0A1C4W224_9ACTN</name>
<dbReference type="Proteomes" id="UP000198243">
    <property type="component" value="Chromosome I"/>
</dbReference>
<feature type="transmembrane region" description="Helical" evidence="1">
    <location>
        <begin position="397"/>
        <end position="419"/>
    </location>
</feature>
<organism evidence="2 3">
    <name type="scientific">Micromonospora coriariae</name>
    <dbReference type="NCBI Taxonomy" id="285665"/>
    <lineage>
        <taxon>Bacteria</taxon>
        <taxon>Bacillati</taxon>
        <taxon>Actinomycetota</taxon>
        <taxon>Actinomycetes</taxon>
        <taxon>Micromonosporales</taxon>
        <taxon>Micromonosporaceae</taxon>
        <taxon>Micromonospora</taxon>
    </lineage>
</organism>
<keyword evidence="1" id="KW-1133">Transmembrane helix</keyword>
<feature type="transmembrane region" description="Helical" evidence="1">
    <location>
        <begin position="102"/>
        <end position="123"/>
    </location>
</feature>
<proteinExistence type="predicted"/>
<keyword evidence="1" id="KW-0472">Membrane</keyword>
<evidence type="ECO:0000313" key="2">
    <source>
        <dbReference type="EMBL" id="SCE90277.1"/>
    </source>
</evidence>
<feature type="transmembrane region" description="Helical" evidence="1">
    <location>
        <begin position="273"/>
        <end position="291"/>
    </location>
</feature>
<dbReference type="InterPro" id="IPR029058">
    <property type="entry name" value="AB_hydrolase_fold"/>
</dbReference>
<dbReference type="SUPFAM" id="SSF53474">
    <property type="entry name" value="alpha/beta-Hydrolases"/>
    <property type="match status" value="1"/>
</dbReference>
<reference evidence="3" key="1">
    <citation type="submission" date="2016-06" db="EMBL/GenBank/DDBJ databases">
        <authorList>
            <person name="Varghese N."/>
            <person name="Submissions Spin"/>
        </authorList>
    </citation>
    <scope>NUCLEOTIDE SEQUENCE [LARGE SCALE GENOMIC DNA]</scope>
    <source>
        <strain evidence="3">DSM 44875</strain>
    </source>
</reference>
<feature type="transmembrane region" description="Helical" evidence="1">
    <location>
        <begin position="155"/>
        <end position="173"/>
    </location>
</feature>
<dbReference type="RefSeq" id="WP_089018745.1">
    <property type="nucleotide sequence ID" value="NZ_LT607412.1"/>
</dbReference>
<accession>A0A1C4W224</accession>
<sequence length="730" mass="78153">MGITEIRVHGVADKGPETILDRPIVVRIAGDDDAGFYRPRPGFGDPADPGGATVEAYRWSRLTGGTATRTFSLVLLLPFMLSNIAVWMLPVPGRGGAAARSVCRLLAATMTAMYVLSTVGVSLDLIAWQCAAYPRCLEGRREVSWLGDVPPGQRLALLAVLPIIAIAVVWRLGARTWQLPEDSARTPGVGADRLDTPGFWDTRSLLRRLRSIHVALALGTLNATLLLTLAPHDAAPPGWLLLAADVVLLAGAVVLLCRPAIERRGEQDQRGASTIRWVAVALTALTLGYALTPRPPWSAEGTLPGYDVLVAGLFAGQMVLLAVLGLVVLVQRRHLPRPRALSTGLGAPVLISVAIGLGVAYSSGLTYGLAEYLDRGSSPTPARPLPPDAPPLAPPIAYRWVTLGFSLAVLVVIAVALLAPRIGRDRRRRAAEELVQRDYPEASRVPPERARAVRDALVWARLADRLGPLLSFAYVVLAVLTLAAAGLSVIGLGPGRLALSLGGESLARPVVFVTDLGALLIGLFALTLAGMGLFAYQSGAIRLVGVLWDLATFWPRAAHPLAPPCYVERAVPELTRRISQLIADGECVVLSGQSHGSVLVAVTALQLPDDCRRRVALLTYASPLGSRYCRVFPAYVNGEVLRKVGDQLSWRWINLWRYTDPVGGPVFAPRPAMTNDPAARVDRRVLDPKGLLIPPTDTVPPPVHGHRFIPDGDFHAAIRDLAGQVDRPDG</sequence>
<keyword evidence="1" id="KW-0812">Transmembrane</keyword>
<feature type="transmembrane region" description="Helical" evidence="1">
    <location>
        <begin position="212"/>
        <end position="232"/>
    </location>
</feature>
<dbReference type="AlphaFoldDB" id="A0A1C4W224"/>
<protein>
    <recommendedName>
        <fullName evidence="4">Integral membrane protein</fullName>
    </recommendedName>
</protein>
<feature type="transmembrane region" description="Helical" evidence="1">
    <location>
        <begin position="238"/>
        <end position="261"/>
    </location>
</feature>
<dbReference type="EMBL" id="LT607412">
    <property type="protein sequence ID" value="SCE90277.1"/>
    <property type="molecule type" value="Genomic_DNA"/>
</dbReference>